<dbReference type="GO" id="GO:0005829">
    <property type="term" value="C:cytosol"/>
    <property type="evidence" value="ECO:0007669"/>
    <property type="project" value="TreeGrafter"/>
</dbReference>
<evidence type="ECO:0000256" key="2">
    <source>
        <dbReference type="ARBA" id="ARBA00022517"/>
    </source>
</evidence>
<proteinExistence type="inferred from homology"/>
<comment type="caution">
    <text evidence="6">The sequence shown here is derived from an EMBL/GenBank/DDBJ whole genome shotgun (WGS) entry which is preliminary data.</text>
</comment>
<dbReference type="AlphaFoldDB" id="A0A0W8IG96"/>
<keyword evidence="2 3" id="KW-0690">Ribosome biogenesis</keyword>
<dbReference type="GO" id="GO:0000028">
    <property type="term" value="P:ribosomal small subunit assembly"/>
    <property type="evidence" value="ECO:0007669"/>
    <property type="project" value="TreeGrafter"/>
</dbReference>
<dbReference type="RefSeq" id="WP_058888525.1">
    <property type="nucleotide sequence ID" value="NZ_LQBM01000003.1"/>
</dbReference>
<evidence type="ECO:0000259" key="5">
    <source>
        <dbReference type="Pfam" id="PF17384"/>
    </source>
</evidence>
<comment type="similarity">
    <text evidence="3">Belongs to the RimP family.</text>
</comment>
<organism evidence="6 7">
    <name type="scientific">Nesterenkonia jeotgali</name>
    <dbReference type="NCBI Taxonomy" id="317018"/>
    <lineage>
        <taxon>Bacteria</taxon>
        <taxon>Bacillati</taxon>
        <taxon>Actinomycetota</taxon>
        <taxon>Actinomycetes</taxon>
        <taxon>Micrococcales</taxon>
        <taxon>Micrococcaceae</taxon>
        <taxon>Nesterenkonia</taxon>
    </lineage>
</organism>
<dbReference type="InterPro" id="IPR003728">
    <property type="entry name" value="Ribosome_maturation_RimP"/>
</dbReference>
<dbReference type="HAMAP" id="MF_01077">
    <property type="entry name" value="RimP"/>
    <property type="match status" value="1"/>
</dbReference>
<dbReference type="PANTHER" id="PTHR33867:SF1">
    <property type="entry name" value="RIBOSOME MATURATION FACTOR RIMP"/>
    <property type="match status" value="1"/>
</dbReference>
<dbReference type="PANTHER" id="PTHR33867">
    <property type="entry name" value="RIBOSOME MATURATION FACTOR RIMP"/>
    <property type="match status" value="1"/>
</dbReference>
<comment type="subcellular location">
    <subcellularLocation>
        <location evidence="3">Cytoplasm</location>
    </subcellularLocation>
</comment>
<accession>A0A0W8IG96</accession>
<sequence length="181" mass="19670">MATAPRPTGEQRFKDPRAAKIAELITPTITAHGLYLEDVELSATGPSTTLKVSVDLLSGTEQVDLDTVAEISQAISARFDEEDVLPELESYDLEVSTPGATRPLTEPRHFERNVGRLLEITQAGHSPILARLQAVQEGSITVIEQKPAPKKGMPVKHGDPMEIGFAAITHARVQVEFSHTQ</sequence>
<name>A0A0W8IG96_9MICC</name>
<dbReference type="InterPro" id="IPR035956">
    <property type="entry name" value="RimP_N_sf"/>
</dbReference>
<evidence type="ECO:0000313" key="7">
    <source>
        <dbReference type="Proteomes" id="UP000054023"/>
    </source>
</evidence>
<dbReference type="Gene3D" id="3.30.300.70">
    <property type="entry name" value="RimP-like superfamily, N-terminal"/>
    <property type="match status" value="1"/>
</dbReference>
<evidence type="ECO:0000313" key="6">
    <source>
        <dbReference type="EMBL" id="KUG58843.1"/>
    </source>
</evidence>
<dbReference type="Proteomes" id="UP000054023">
    <property type="component" value="Unassembled WGS sequence"/>
</dbReference>
<evidence type="ECO:0000256" key="1">
    <source>
        <dbReference type="ARBA" id="ARBA00022490"/>
    </source>
</evidence>
<dbReference type="InterPro" id="IPR028998">
    <property type="entry name" value="RimP_C"/>
</dbReference>
<dbReference type="Pfam" id="PF17384">
    <property type="entry name" value="DUF150_C"/>
    <property type="match status" value="1"/>
</dbReference>
<protein>
    <recommendedName>
        <fullName evidence="3">Ribosome maturation factor RimP</fullName>
    </recommendedName>
</protein>
<reference evidence="7" key="1">
    <citation type="submission" date="2015-12" db="EMBL/GenBank/DDBJ databases">
        <authorList>
            <person name="Nair G.R."/>
            <person name="Kaur G."/>
            <person name="Mayilraj S."/>
        </authorList>
    </citation>
    <scope>NUCLEOTIDE SEQUENCE [LARGE SCALE GENOMIC DNA]</scope>
    <source>
        <strain evidence="7">CD08_7</strain>
    </source>
</reference>
<dbReference type="STRING" id="317018.AVL63_02080"/>
<comment type="function">
    <text evidence="3">Required for maturation of 30S ribosomal subunits.</text>
</comment>
<keyword evidence="1 3" id="KW-0963">Cytoplasm</keyword>
<dbReference type="EMBL" id="LQBM01000003">
    <property type="protein sequence ID" value="KUG58843.1"/>
    <property type="molecule type" value="Genomic_DNA"/>
</dbReference>
<dbReference type="SUPFAM" id="SSF75420">
    <property type="entry name" value="YhbC-like, N-terminal domain"/>
    <property type="match status" value="1"/>
</dbReference>
<evidence type="ECO:0000256" key="3">
    <source>
        <dbReference type="HAMAP-Rule" id="MF_01077"/>
    </source>
</evidence>
<dbReference type="GO" id="GO:0006412">
    <property type="term" value="P:translation"/>
    <property type="evidence" value="ECO:0007669"/>
    <property type="project" value="TreeGrafter"/>
</dbReference>
<feature type="domain" description="Ribosome maturation factor RimP C-terminal" evidence="5">
    <location>
        <begin position="104"/>
        <end position="177"/>
    </location>
</feature>
<dbReference type="Pfam" id="PF02576">
    <property type="entry name" value="RimP_N"/>
    <property type="match status" value="1"/>
</dbReference>
<dbReference type="CDD" id="cd01734">
    <property type="entry name" value="YlxS_C"/>
    <property type="match status" value="1"/>
</dbReference>
<gene>
    <name evidence="3" type="primary">rimP</name>
    <name evidence="6" type="ORF">AVL63_02080</name>
</gene>
<evidence type="ECO:0000259" key="4">
    <source>
        <dbReference type="Pfam" id="PF02576"/>
    </source>
</evidence>
<dbReference type="InterPro" id="IPR028989">
    <property type="entry name" value="RimP_N"/>
</dbReference>
<feature type="domain" description="Ribosome maturation factor RimP N-terminal" evidence="4">
    <location>
        <begin position="24"/>
        <end position="100"/>
    </location>
</feature>
<keyword evidence="7" id="KW-1185">Reference proteome</keyword>
<dbReference type="OrthoDB" id="9805006at2"/>